<accession>A0A398BF13</accession>
<sequence length="162" mass="17965">MKKKIWMSVLFLAIIIGGVYLFIKFNSPLEIGTLASSEDNKSVVVGVGNKGFREIKILDVTVNNGEKPMKTRLQVSNALQGFIITNDDTDEKAKKFGFTDMGKVAIKIGSSPSSNFEKLDNGTATKNDEIYGISVFHNEEVNKVHIKYNYLGIPFNETVIIN</sequence>
<keyword evidence="1" id="KW-1133">Transmembrane helix</keyword>
<keyword evidence="1" id="KW-0472">Membrane</keyword>
<name>A0A398BF13_9BACI</name>
<keyword evidence="3" id="KW-1185">Reference proteome</keyword>
<evidence type="ECO:0000313" key="3">
    <source>
        <dbReference type="Proteomes" id="UP000266016"/>
    </source>
</evidence>
<evidence type="ECO:0000256" key="1">
    <source>
        <dbReference type="SAM" id="Phobius"/>
    </source>
</evidence>
<organism evidence="2 3">
    <name type="scientific">Peribacillus asahii</name>
    <dbReference type="NCBI Taxonomy" id="228899"/>
    <lineage>
        <taxon>Bacteria</taxon>
        <taxon>Bacillati</taxon>
        <taxon>Bacillota</taxon>
        <taxon>Bacilli</taxon>
        <taxon>Bacillales</taxon>
        <taxon>Bacillaceae</taxon>
        <taxon>Peribacillus</taxon>
    </lineage>
</organism>
<reference evidence="2 3" key="1">
    <citation type="submission" date="2018-08" db="EMBL/GenBank/DDBJ databases">
        <title>Bacillus jemisoniae sp. nov., Bacillus chryseoplanitiae sp. nov., Bacillus resnikiae sp. nov., and Bacillus frankliniae sp. nov., isolated from Viking spacecraft and associated surfaces.</title>
        <authorList>
            <person name="Seuylemezian A."/>
            <person name="Vaishampayan P."/>
        </authorList>
    </citation>
    <scope>NUCLEOTIDE SEQUENCE [LARGE SCALE GENOMIC DNA]</scope>
    <source>
        <strain evidence="2 3">MA001</strain>
    </source>
</reference>
<dbReference type="EMBL" id="QWVS01000016">
    <property type="protein sequence ID" value="RID86143.1"/>
    <property type="molecule type" value="Genomic_DNA"/>
</dbReference>
<evidence type="ECO:0000313" key="2">
    <source>
        <dbReference type="EMBL" id="RID86143.1"/>
    </source>
</evidence>
<protein>
    <submittedName>
        <fullName evidence="2">Uncharacterized protein</fullName>
    </submittedName>
</protein>
<dbReference type="AlphaFoldDB" id="A0A398BF13"/>
<comment type="caution">
    <text evidence="2">The sequence shown here is derived from an EMBL/GenBank/DDBJ whole genome shotgun (WGS) entry which is preliminary data.</text>
</comment>
<gene>
    <name evidence="2" type="ORF">D1953_10245</name>
</gene>
<dbReference type="RefSeq" id="WP_119117080.1">
    <property type="nucleotide sequence ID" value="NZ_QWVS01000016.1"/>
</dbReference>
<feature type="transmembrane region" description="Helical" evidence="1">
    <location>
        <begin position="5"/>
        <end position="23"/>
    </location>
</feature>
<keyword evidence="1" id="KW-0812">Transmembrane</keyword>
<dbReference type="Proteomes" id="UP000266016">
    <property type="component" value="Unassembled WGS sequence"/>
</dbReference>
<proteinExistence type="predicted"/>